<dbReference type="PANTHER" id="PTHR35043:SF7">
    <property type="entry name" value="TRANSCRIPTION FACTOR DOMAIN-CONTAINING PROTEIN"/>
    <property type="match status" value="1"/>
</dbReference>
<feature type="chain" id="PRO_5013890847" evidence="2">
    <location>
        <begin position="22"/>
        <end position="216"/>
    </location>
</feature>
<organism evidence="3 4">
    <name type="scientific">Armillaria gallica</name>
    <name type="common">Bulbous honey fungus</name>
    <name type="synonym">Armillaria bulbosa</name>
    <dbReference type="NCBI Taxonomy" id="47427"/>
    <lineage>
        <taxon>Eukaryota</taxon>
        <taxon>Fungi</taxon>
        <taxon>Dikarya</taxon>
        <taxon>Basidiomycota</taxon>
        <taxon>Agaricomycotina</taxon>
        <taxon>Agaricomycetes</taxon>
        <taxon>Agaricomycetidae</taxon>
        <taxon>Agaricales</taxon>
        <taxon>Marasmiineae</taxon>
        <taxon>Physalacriaceae</taxon>
        <taxon>Armillaria</taxon>
    </lineage>
</organism>
<accession>A0A2H3CWM0</accession>
<dbReference type="STRING" id="47427.A0A2H3CWM0"/>
<dbReference type="EMBL" id="KZ293685">
    <property type="protein sequence ID" value="PBK86220.1"/>
    <property type="molecule type" value="Genomic_DNA"/>
</dbReference>
<dbReference type="Proteomes" id="UP000217790">
    <property type="component" value="Unassembled WGS sequence"/>
</dbReference>
<feature type="transmembrane region" description="Helical" evidence="1">
    <location>
        <begin position="43"/>
        <end position="63"/>
    </location>
</feature>
<feature type="signal peptide" evidence="2">
    <location>
        <begin position="1"/>
        <end position="21"/>
    </location>
</feature>
<dbReference type="OrthoDB" id="9451547at2759"/>
<dbReference type="InParanoid" id="A0A2H3CWM0"/>
<proteinExistence type="predicted"/>
<sequence length="216" mass="23935">MQLKDILLVFLLVNCFVLGESTPPDDNDSLPACSEDCRTLPGILWSCVVTIFACTWISVHPNVPGRNVTRKGSLSGAPARAKVMGIALLTPEVVVAWAVLQFRVARELTMTHGFGVSMGAFYDAETEKLLVLRCLKDDPCLVEKLAQIEELSIQDRSKGDAFSKTISIFQISWFGTQCFARINQHLPITLLEVTALAFAVLSIITYVIWWHKPLNV</sequence>
<keyword evidence="4" id="KW-1185">Reference proteome</keyword>
<reference evidence="4" key="1">
    <citation type="journal article" date="2017" name="Nat. Ecol. Evol.">
        <title>Genome expansion and lineage-specific genetic innovations in the forest pathogenic fungi Armillaria.</title>
        <authorList>
            <person name="Sipos G."/>
            <person name="Prasanna A.N."/>
            <person name="Walter M.C."/>
            <person name="O'Connor E."/>
            <person name="Balint B."/>
            <person name="Krizsan K."/>
            <person name="Kiss B."/>
            <person name="Hess J."/>
            <person name="Varga T."/>
            <person name="Slot J."/>
            <person name="Riley R."/>
            <person name="Boka B."/>
            <person name="Rigling D."/>
            <person name="Barry K."/>
            <person name="Lee J."/>
            <person name="Mihaltcheva S."/>
            <person name="LaButti K."/>
            <person name="Lipzen A."/>
            <person name="Waldron R."/>
            <person name="Moloney N.M."/>
            <person name="Sperisen C."/>
            <person name="Kredics L."/>
            <person name="Vagvoelgyi C."/>
            <person name="Patrignani A."/>
            <person name="Fitzpatrick D."/>
            <person name="Nagy I."/>
            <person name="Doyle S."/>
            <person name="Anderson J.B."/>
            <person name="Grigoriev I.V."/>
            <person name="Gueldener U."/>
            <person name="Muensterkoetter M."/>
            <person name="Nagy L.G."/>
        </authorList>
    </citation>
    <scope>NUCLEOTIDE SEQUENCE [LARGE SCALE GENOMIC DNA]</scope>
    <source>
        <strain evidence="4">Ar21-2</strain>
    </source>
</reference>
<evidence type="ECO:0000256" key="2">
    <source>
        <dbReference type="SAM" id="SignalP"/>
    </source>
</evidence>
<feature type="non-terminal residue" evidence="3">
    <location>
        <position position="216"/>
    </location>
</feature>
<keyword evidence="1" id="KW-0812">Transmembrane</keyword>
<protein>
    <submittedName>
        <fullName evidence="3">Uncharacterized protein</fullName>
    </submittedName>
</protein>
<keyword evidence="2" id="KW-0732">Signal</keyword>
<name>A0A2H3CWM0_ARMGA</name>
<keyword evidence="1" id="KW-0472">Membrane</keyword>
<dbReference type="AlphaFoldDB" id="A0A2H3CWM0"/>
<keyword evidence="1" id="KW-1133">Transmembrane helix</keyword>
<dbReference type="PANTHER" id="PTHR35043">
    <property type="entry name" value="TRANSCRIPTION FACTOR DOMAIN-CONTAINING PROTEIN"/>
    <property type="match status" value="1"/>
</dbReference>
<gene>
    <name evidence="3" type="ORF">ARMGADRAFT_940928</name>
</gene>
<feature type="transmembrane region" description="Helical" evidence="1">
    <location>
        <begin position="190"/>
        <end position="210"/>
    </location>
</feature>
<evidence type="ECO:0000256" key="1">
    <source>
        <dbReference type="SAM" id="Phobius"/>
    </source>
</evidence>
<evidence type="ECO:0000313" key="3">
    <source>
        <dbReference type="EMBL" id="PBK86220.1"/>
    </source>
</evidence>
<evidence type="ECO:0000313" key="4">
    <source>
        <dbReference type="Proteomes" id="UP000217790"/>
    </source>
</evidence>